<dbReference type="Pfam" id="PF02629">
    <property type="entry name" value="CoA_binding"/>
    <property type="match status" value="1"/>
</dbReference>
<dbReference type="SUPFAM" id="SSF52210">
    <property type="entry name" value="Succinyl-CoA synthetase domains"/>
    <property type="match status" value="2"/>
</dbReference>
<dbReference type="NCBIfam" id="NF004760">
    <property type="entry name" value="PRK06091.1"/>
    <property type="match status" value="1"/>
</dbReference>
<dbReference type="InterPro" id="IPR003781">
    <property type="entry name" value="CoA-bd"/>
</dbReference>
<dbReference type="PANTHER" id="PTHR11117">
    <property type="entry name" value="SUCCINYL-COA LIGASE SUBUNIT ALPHA"/>
    <property type="match status" value="1"/>
</dbReference>
<feature type="domain" description="ATP-citrate synthase/succinyl-CoA ligase C-terminal" evidence="1">
    <location>
        <begin position="348"/>
        <end position="508"/>
    </location>
</feature>
<organism evidence="3 4">
    <name type="scientific">Gallibacterium trehalosifermentans</name>
    <dbReference type="NCBI Taxonomy" id="516935"/>
    <lineage>
        <taxon>Bacteria</taxon>
        <taxon>Pseudomonadati</taxon>
        <taxon>Pseudomonadota</taxon>
        <taxon>Gammaproteobacteria</taxon>
        <taxon>Pasteurellales</taxon>
        <taxon>Pasteurellaceae</taxon>
        <taxon>Gallibacterium</taxon>
    </lineage>
</organism>
<evidence type="ECO:0000259" key="1">
    <source>
        <dbReference type="Pfam" id="PF00549"/>
    </source>
</evidence>
<proteinExistence type="predicted"/>
<dbReference type="Pfam" id="PF00549">
    <property type="entry name" value="Ligase_CoA"/>
    <property type="match status" value="1"/>
</dbReference>
<dbReference type="InterPro" id="IPR005811">
    <property type="entry name" value="SUCC_ACL_C"/>
</dbReference>
<dbReference type="EMBL" id="JBHLWB010000011">
    <property type="protein sequence ID" value="MFC0309956.1"/>
    <property type="molecule type" value="Genomic_DNA"/>
</dbReference>
<accession>A0ABV6H2V8</accession>
<sequence length="515" mass="55568">MPLYSRLKTNTYIDSVTLMAISTAINQLDGVIQAQVAMGSPMNKAVLTEANLLTDELSTAVASDLMIAVVVEESSHVDEIFIQVEALLSRKPTADIEEKNEIFHTITAAADKNPESNLVIISVNGAYAAREAEKALMLNKHVMLFSDNVPIEQELHLKQLAHNKKLLMMGPDCGTAMINGVGLGFANKVRQGNIGIVAASGTGAQEVSVRIHEFGGGVSQLIGTGGRDLSEEIGGIMMLNGLQLLAEDPHTSVIVIVSKPPAPSVAEKILTACQQISKPIFIWFLGYQGEQTLSSHIQIFSHSKPTAMAAVIKSGIAEESIDKHALNWPLINEVRAKLSPEQKYIRGLFCGGTLCDEALFSAMEKHDEVYSNIHPNKAHRILATDKSKGHTFIDFGDDEFTQGKAHPMIDPSYRIERILQEGKDPEVGVLLLDFVVGFGANLDPVNETLNALIQVKQDAHNAGRHLEILAYVLGTELDSPSVNSQIALLEKAGITIASSSTNAGLLAKEFVVKGE</sequence>
<name>A0ABV6H2V8_9PAST</name>
<evidence type="ECO:0000313" key="3">
    <source>
        <dbReference type="EMBL" id="MFC0309956.1"/>
    </source>
</evidence>
<comment type="caution">
    <text evidence="3">The sequence shown here is derived from an EMBL/GenBank/DDBJ whole genome shotgun (WGS) entry which is preliminary data.</text>
</comment>
<dbReference type="Gene3D" id="3.40.50.720">
    <property type="entry name" value="NAD(P)-binding Rossmann-like Domain"/>
    <property type="match status" value="1"/>
</dbReference>
<evidence type="ECO:0000313" key="4">
    <source>
        <dbReference type="Proteomes" id="UP001589767"/>
    </source>
</evidence>
<keyword evidence="4" id="KW-1185">Reference proteome</keyword>
<dbReference type="Gene3D" id="3.40.50.261">
    <property type="entry name" value="Succinyl-CoA synthetase domains"/>
    <property type="match status" value="2"/>
</dbReference>
<evidence type="ECO:0000259" key="2">
    <source>
        <dbReference type="Pfam" id="PF02629"/>
    </source>
</evidence>
<dbReference type="PANTHER" id="PTHR11117:SF24">
    <property type="entry name" value="PROTEIN FDRA"/>
    <property type="match status" value="1"/>
</dbReference>
<reference evidence="3 4" key="1">
    <citation type="submission" date="2024-09" db="EMBL/GenBank/DDBJ databases">
        <authorList>
            <person name="Sun Q."/>
            <person name="Mori K."/>
        </authorList>
    </citation>
    <scope>NUCLEOTIDE SEQUENCE [LARGE SCALE GENOMIC DNA]</scope>
    <source>
        <strain evidence="3 4">CCM 7539</strain>
    </source>
</reference>
<feature type="domain" description="CoA-binding" evidence="2">
    <location>
        <begin position="191"/>
        <end position="284"/>
    </location>
</feature>
<dbReference type="InterPro" id="IPR016102">
    <property type="entry name" value="Succinyl-CoA_synth-like"/>
</dbReference>
<protein>
    <submittedName>
        <fullName evidence="3">Acyl-CoA synthetase FdrA</fullName>
    </submittedName>
</protein>
<gene>
    <name evidence="3" type="primary">fdrA</name>
    <name evidence="3" type="ORF">ACFFHK_09625</name>
</gene>
<dbReference type="RefSeq" id="WP_382371887.1">
    <property type="nucleotide sequence ID" value="NZ_JBHLWB010000011.1"/>
</dbReference>
<dbReference type="Proteomes" id="UP001589767">
    <property type="component" value="Unassembled WGS sequence"/>
</dbReference>